<reference evidence="2" key="1">
    <citation type="journal article" date="2019" name="Int. J. Syst. Evol. Microbiol.">
        <title>The Global Catalogue of Microorganisms (GCM) 10K type strain sequencing project: providing services to taxonomists for standard genome sequencing and annotation.</title>
        <authorList>
            <consortium name="The Broad Institute Genomics Platform"/>
            <consortium name="The Broad Institute Genome Sequencing Center for Infectious Disease"/>
            <person name="Wu L."/>
            <person name="Ma J."/>
        </authorList>
    </citation>
    <scope>NUCLEOTIDE SEQUENCE [LARGE SCALE GENOMIC DNA]</scope>
    <source>
        <strain evidence="2">CGMCC 4.7426</strain>
    </source>
</reference>
<sequence>MCLINFQINDHPNYKLIVAANRDEFYQRPTAPAHYWKDNPYILAGRDLVQNGTWLGITKDGQFAALTNYRNPGEDTADKLSRGSIVRDFLSEDGPPLQFLESLQEKKNNYAGFNVIVGSADALYHYSNANDTITNVPAGTHGLSNHLLNTPWPKVVKGKQQLQTYLEKNKQLNPDELFRIISDAEEAEDNMLPDTGVGKELERKLSPLFINMADYGTRSSTVLTIDKNNQVHFVERSYENSQLTQEKQFEFCIKDR</sequence>
<dbReference type="EMBL" id="JBHSFU010000007">
    <property type="protein sequence ID" value="MFC4559058.1"/>
    <property type="molecule type" value="Genomic_DNA"/>
</dbReference>
<dbReference type="Pfam" id="PF05742">
    <property type="entry name" value="TANGO2"/>
    <property type="match status" value="1"/>
</dbReference>
<organism evidence="1 2">
    <name type="scientific">Virgibacillus kekensis</name>
    <dbReference type="NCBI Taxonomy" id="202261"/>
    <lineage>
        <taxon>Bacteria</taxon>
        <taxon>Bacillati</taxon>
        <taxon>Bacillota</taxon>
        <taxon>Bacilli</taxon>
        <taxon>Bacillales</taxon>
        <taxon>Bacillaceae</taxon>
        <taxon>Virgibacillus</taxon>
    </lineage>
</organism>
<accession>A0ABV9DLV4</accession>
<dbReference type="Proteomes" id="UP001595989">
    <property type="component" value="Unassembled WGS sequence"/>
</dbReference>
<gene>
    <name evidence="1" type="ORF">ACFO3D_12735</name>
</gene>
<comment type="caution">
    <text evidence="1">The sequence shown here is derived from an EMBL/GenBank/DDBJ whole genome shotgun (WGS) entry which is preliminary data.</text>
</comment>
<dbReference type="InterPro" id="IPR008551">
    <property type="entry name" value="TANGO2"/>
</dbReference>
<keyword evidence="2" id="KW-1185">Reference proteome</keyword>
<dbReference type="RefSeq" id="WP_390296528.1">
    <property type="nucleotide sequence ID" value="NZ_JBHSFU010000007.1"/>
</dbReference>
<protein>
    <submittedName>
        <fullName evidence="1">NRDE family protein</fullName>
    </submittedName>
</protein>
<dbReference type="PANTHER" id="PTHR17985">
    <property type="entry name" value="SER/THR-RICH PROTEIN T10 IN DGCR REGION"/>
    <property type="match status" value="1"/>
</dbReference>
<name>A0ABV9DLV4_9BACI</name>
<evidence type="ECO:0000313" key="2">
    <source>
        <dbReference type="Proteomes" id="UP001595989"/>
    </source>
</evidence>
<evidence type="ECO:0000313" key="1">
    <source>
        <dbReference type="EMBL" id="MFC4559058.1"/>
    </source>
</evidence>
<dbReference type="PANTHER" id="PTHR17985:SF8">
    <property type="entry name" value="TRANSPORT AND GOLGI ORGANIZATION PROTEIN 2 HOMOLOG"/>
    <property type="match status" value="1"/>
</dbReference>
<proteinExistence type="predicted"/>
<dbReference type="Gene3D" id="3.60.60.10">
    <property type="entry name" value="Penicillin V Acylase, Chain A"/>
    <property type="match status" value="1"/>
</dbReference>